<dbReference type="Proteomes" id="UP000306319">
    <property type="component" value="Unassembled WGS sequence"/>
</dbReference>
<keyword evidence="1" id="KW-0808">Transferase</keyword>
<comment type="caution">
    <text evidence="1">The sequence shown here is derived from an EMBL/GenBank/DDBJ whole genome shotgun (WGS) entry which is preliminary data.</text>
</comment>
<evidence type="ECO:0000313" key="1">
    <source>
        <dbReference type="EMBL" id="TGY76204.1"/>
    </source>
</evidence>
<protein>
    <submittedName>
        <fullName evidence="1">Diacylglycerol kinase family protein</fullName>
    </submittedName>
</protein>
<organism evidence="1 2">
    <name type="scientific">Lepagella muris</name>
    <dbReference type="NCBI Taxonomy" id="3032870"/>
    <lineage>
        <taxon>Bacteria</taxon>
        <taxon>Pseudomonadati</taxon>
        <taxon>Bacteroidota</taxon>
        <taxon>Bacteroidia</taxon>
        <taxon>Bacteroidales</taxon>
        <taxon>Muribaculaceae</taxon>
        <taxon>Lepagella</taxon>
    </lineage>
</organism>
<name>A0AC61RCY4_9BACT</name>
<dbReference type="EMBL" id="SRYB01000043">
    <property type="protein sequence ID" value="TGY76204.1"/>
    <property type="molecule type" value="Genomic_DNA"/>
</dbReference>
<keyword evidence="1" id="KW-0418">Kinase</keyword>
<keyword evidence="2" id="KW-1185">Reference proteome</keyword>
<proteinExistence type="predicted"/>
<accession>A0AC61RCY4</accession>
<gene>
    <name evidence="1" type="ORF">E5331_18680</name>
</gene>
<evidence type="ECO:0000313" key="2">
    <source>
        <dbReference type="Proteomes" id="UP000306319"/>
    </source>
</evidence>
<reference evidence="1" key="1">
    <citation type="submission" date="2019-04" db="EMBL/GenBank/DDBJ databases">
        <title>Microbes associate with the intestines of laboratory mice.</title>
        <authorList>
            <person name="Navarre W."/>
            <person name="Wong E."/>
            <person name="Huang K."/>
            <person name="Tropini C."/>
            <person name="Ng K."/>
            <person name="Yu B."/>
        </authorList>
    </citation>
    <scope>NUCLEOTIDE SEQUENCE</scope>
    <source>
        <strain evidence="1">NM04_E33</strain>
    </source>
</reference>
<sequence>MSGNFWKKRAKAFVYAWHGLKSLIKEEHNARIHVVAAIVAIVVGCCVDLSPMEWCVILICIGMVVSAEAMNSAVEALADRITRDFDPIIGKAKDYGAAAVTILAVVAVAVGLIIFIPKIINLFIC</sequence>